<reference evidence="2" key="1">
    <citation type="submission" date="2021-02" db="EMBL/GenBank/DDBJ databases">
        <title>Genome sequence of Rhodospirillales sp. strain TMPK1 isolated from soil.</title>
        <authorList>
            <person name="Nakai R."/>
            <person name="Kusada H."/>
            <person name="Tamaki H."/>
        </authorList>
    </citation>
    <scope>NUCLEOTIDE SEQUENCE</scope>
    <source>
        <strain evidence="2">TMPK1</strain>
    </source>
</reference>
<keyword evidence="1" id="KW-0472">Membrane</keyword>
<comment type="caution">
    <text evidence="2">The sequence shown here is derived from an EMBL/GenBank/DDBJ whole genome shotgun (WGS) entry which is preliminary data.</text>
</comment>
<evidence type="ECO:0000313" key="2">
    <source>
        <dbReference type="EMBL" id="GIL39118.1"/>
    </source>
</evidence>
<dbReference type="InterPro" id="IPR005625">
    <property type="entry name" value="PepSY-ass_TM"/>
</dbReference>
<keyword evidence="1" id="KW-1133">Transmembrane helix</keyword>
<keyword evidence="3" id="KW-1185">Reference proteome</keyword>
<dbReference type="Proteomes" id="UP000681075">
    <property type="component" value="Unassembled WGS sequence"/>
</dbReference>
<dbReference type="RefSeq" id="WP_420242216.1">
    <property type="nucleotide sequence ID" value="NZ_BOPV01000001.1"/>
</dbReference>
<feature type="transmembrane region" description="Helical" evidence="1">
    <location>
        <begin position="180"/>
        <end position="208"/>
    </location>
</feature>
<sequence length="374" mass="40997">MSKATLLRLHKWCGLSLCILLLLQACTGLLMAHREWLRPLLHSHSRIEPGRPMMPLDQLFAGLQARFPEHRLERLVQNQRDDVALLARFYKAGRRDLIIADVDPATGVVLGSGPLVAYPLQLAERLHVSLLIGTTGSAILVAEGLGLAFMAISGVLIWWPRTARLLRALRIHWRGSTSQVLRDLHVVPGALIAPLLVLSSLTGVLIIADPLTHALVGSFAKVNPEISLDLPPATRPNQPMSWQVAYEQMRARFPDSRLRQIRPLDPQGRTLGVLSVAQNVANPRAHDMALVDRWTGALVVFSDGHALPPGQAALDWIMPLHTGEAYGPLRPLLMTLSGGGLATLTVTGAWMWLRQRARRSMRAAQTVAAASRNG</sequence>
<dbReference type="AlphaFoldDB" id="A0A8S8X6X0"/>
<proteinExistence type="predicted"/>
<organism evidence="2 3">
    <name type="scientific">Roseiterribacter gracilis</name>
    <dbReference type="NCBI Taxonomy" id="2812848"/>
    <lineage>
        <taxon>Bacteria</taxon>
        <taxon>Pseudomonadati</taxon>
        <taxon>Pseudomonadota</taxon>
        <taxon>Alphaproteobacteria</taxon>
        <taxon>Rhodospirillales</taxon>
        <taxon>Roseiterribacteraceae</taxon>
        <taxon>Roseiterribacter</taxon>
    </lineage>
</organism>
<accession>A0A8S8X6X0</accession>
<evidence type="ECO:0000313" key="3">
    <source>
        <dbReference type="Proteomes" id="UP000681075"/>
    </source>
</evidence>
<gene>
    <name evidence="2" type="ORF">TMPK1_13550</name>
</gene>
<evidence type="ECO:0008006" key="4">
    <source>
        <dbReference type="Google" id="ProtNLM"/>
    </source>
</evidence>
<dbReference type="EMBL" id="BOPV01000001">
    <property type="protein sequence ID" value="GIL39118.1"/>
    <property type="molecule type" value="Genomic_DNA"/>
</dbReference>
<name>A0A8S8X6X0_9PROT</name>
<feature type="transmembrane region" description="Helical" evidence="1">
    <location>
        <begin position="332"/>
        <end position="353"/>
    </location>
</feature>
<dbReference type="Pfam" id="PF03929">
    <property type="entry name" value="PepSY_TM"/>
    <property type="match status" value="1"/>
</dbReference>
<feature type="transmembrane region" description="Helical" evidence="1">
    <location>
        <begin position="138"/>
        <end position="159"/>
    </location>
</feature>
<evidence type="ECO:0000256" key="1">
    <source>
        <dbReference type="SAM" id="Phobius"/>
    </source>
</evidence>
<dbReference type="PANTHER" id="PTHR34219">
    <property type="entry name" value="IRON-REGULATED INNER MEMBRANE PROTEIN-RELATED"/>
    <property type="match status" value="1"/>
</dbReference>
<keyword evidence="1" id="KW-0812">Transmembrane</keyword>
<protein>
    <recommendedName>
        <fullName evidence="4">PepSY domain-containing protein</fullName>
    </recommendedName>
</protein>
<dbReference type="PROSITE" id="PS51257">
    <property type="entry name" value="PROKAR_LIPOPROTEIN"/>
    <property type="match status" value="1"/>
</dbReference>